<organism evidence="1 2">
    <name type="scientific">Coprobacillus cateniformis</name>
    <dbReference type="NCBI Taxonomy" id="100884"/>
    <lineage>
        <taxon>Bacteria</taxon>
        <taxon>Bacillati</taxon>
        <taxon>Bacillota</taxon>
        <taxon>Erysipelotrichia</taxon>
        <taxon>Erysipelotrichales</taxon>
        <taxon>Coprobacillaceae</taxon>
        <taxon>Coprobacillus</taxon>
    </lineage>
</organism>
<dbReference type="EMBL" id="ADKX01000026">
    <property type="protein sequence ID" value="EFW05350.1"/>
    <property type="molecule type" value="Genomic_DNA"/>
</dbReference>
<evidence type="ECO:0008006" key="3">
    <source>
        <dbReference type="Google" id="ProtNLM"/>
    </source>
</evidence>
<accession>E7G9Q6</accession>
<name>E7G9Q6_9FIRM</name>
<dbReference type="Proteomes" id="UP000003157">
    <property type="component" value="Unassembled WGS sequence"/>
</dbReference>
<keyword evidence="2" id="KW-1185">Reference proteome</keyword>
<dbReference type="InterPro" id="IPR024248">
    <property type="entry name" value="DUF2695"/>
</dbReference>
<protein>
    <recommendedName>
        <fullName evidence="3">DUF2695 domain-containing protein</fullName>
    </recommendedName>
</protein>
<reference evidence="1 2" key="1">
    <citation type="submission" date="2010-12" db="EMBL/GenBank/DDBJ databases">
        <title>The Genome Sequence of Coprobacillus sp. strain 29_1.</title>
        <authorList>
            <consortium name="The Broad Institute Genome Sequencing Platform"/>
            <person name="Earl A."/>
            <person name="Ward D."/>
            <person name="Feldgarden M."/>
            <person name="Gevers D."/>
            <person name="Daigneault M."/>
            <person name="Sibley C.D."/>
            <person name="White A."/>
            <person name="Strauss J."/>
            <person name="Allen-Vercoe E."/>
            <person name="Young S.K."/>
            <person name="Zeng Q."/>
            <person name="Gargeya S."/>
            <person name="Fitzgerald M."/>
            <person name="Haas B."/>
            <person name="Abouelleil A."/>
            <person name="Alvarado L."/>
            <person name="Arachchi H.M."/>
            <person name="Berlin A."/>
            <person name="Brown A."/>
            <person name="Chapman S.B."/>
            <person name="Chen Z."/>
            <person name="Dunbar C."/>
            <person name="Freedman E."/>
            <person name="Gearin G."/>
            <person name="Gellesch M."/>
            <person name="Goldberg J."/>
            <person name="Griggs A."/>
            <person name="Gujja S."/>
            <person name="Heilman E."/>
            <person name="Heiman D."/>
            <person name="Howarth C."/>
            <person name="Larson L."/>
            <person name="Lui A."/>
            <person name="MacDonald P.J.P."/>
            <person name="Mehta T."/>
            <person name="Montmayeur A."/>
            <person name="Murphy C."/>
            <person name="Neiman D."/>
            <person name="Pearson M."/>
            <person name="Priest M."/>
            <person name="Roberts A."/>
            <person name="Saif S."/>
            <person name="Shea T."/>
            <person name="Shenoy N."/>
            <person name="Sisk P."/>
            <person name="Stolte C."/>
            <person name="Sykes S."/>
            <person name="White J."/>
            <person name="Yandava C."/>
            <person name="Nusbaum C."/>
            <person name="Birren B."/>
        </authorList>
    </citation>
    <scope>NUCLEOTIDE SEQUENCE [LARGE SCALE GENOMIC DNA]</scope>
    <source>
        <strain evidence="1 2">29_1</strain>
    </source>
</reference>
<evidence type="ECO:0000313" key="1">
    <source>
        <dbReference type="EMBL" id="EFW05350.1"/>
    </source>
</evidence>
<evidence type="ECO:0000313" key="2">
    <source>
        <dbReference type="Proteomes" id="UP000003157"/>
    </source>
</evidence>
<proteinExistence type="predicted"/>
<comment type="caution">
    <text evidence="1">The sequence shown here is derived from an EMBL/GenBank/DDBJ whole genome shotgun (WGS) entry which is preliminary data.</text>
</comment>
<dbReference type="HOGENOM" id="CLU_2552444_0_0_9"/>
<sequence length="82" mass="9602">MPVGKFIQLFDYLDKSSQGCKRDLQLTIKFLEKHKCPIKDVTEWLYKNDGGCDCAVLANVEKQFVVRKIISELDYRDKDDEE</sequence>
<dbReference type="AlphaFoldDB" id="E7G9Q6"/>
<dbReference type="Pfam" id="PF10905">
    <property type="entry name" value="DUF2695"/>
    <property type="match status" value="1"/>
</dbReference>
<gene>
    <name evidence="1" type="ORF">HMPREF9488_01495</name>
</gene>